<evidence type="ECO:0000313" key="2">
    <source>
        <dbReference type="Proteomes" id="UP000606721"/>
    </source>
</evidence>
<evidence type="ECO:0000313" key="1">
    <source>
        <dbReference type="EMBL" id="MBD2279408.1"/>
    </source>
</evidence>
<name>A0ABR8BYT2_APHFL</name>
<comment type="caution">
    <text evidence="1">The sequence shown here is derived from an EMBL/GenBank/DDBJ whole genome shotgun (WGS) entry which is preliminary data.</text>
</comment>
<dbReference type="Proteomes" id="UP000606721">
    <property type="component" value="Unassembled WGS sequence"/>
</dbReference>
<dbReference type="EMBL" id="JACJQT010000035">
    <property type="protein sequence ID" value="MBD2279408.1"/>
    <property type="molecule type" value="Genomic_DNA"/>
</dbReference>
<proteinExistence type="predicted"/>
<protein>
    <submittedName>
        <fullName evidence="1">Uncharacterized protein</fullName>
    </submittedName>
</protein>
<keyword evidence="2" id="KW-1185">Reference proteome</keyword>
<accession>A0ABR8BYT2</accession>
<dbReference type="RefSeq" id="WP_027400811.1">
    <property type="nucleotide sequence ID" value="NZ_JACJQT010000035.1"/>
</dbReference>
<organism evidence="1 2">
    <name type="scientific">Aphanizomenon flos-aquae FACHB-1040</name>
    <dbReference type="NCBI Taxonomy" id="2692887"/>
    <lineage>
        <taxon>Bacteria</taxon>
        <taxon>Bacillati</taxon>
        <taxon>Cyanobacteriota</taxon>
        <taxon>Cyanophyceae</taxon>
        <taxon>Nostocales</taxon>
        <taxon>Aphanizomenonaceae</taxon>
        <taxon>Aphanizomenon</taxon>
    </lineage>
</organism>
<sequence length="102" mass="11370">MVGKKAQSHSKLSTPATCVEEFYKVIGELLSPGNPHGLYLIAWSASLIQKFHLQTVVEPIDLIHDAFLRGVKTLESGTSIKYPLAWCRGTIYNVVREKSRIS</sequence>
<reference evidence="1 2" key="1">
    <citation type="journal article" date="2020" name="ISME J.">
        <title>Comparative genomics reveals insights into cyanobacterial evolution and habitat adaptation.</title>
        <authorList>
            <person name="Chen M.Y."/>
            <person name="Teng W.K."/>
            <person name="Zhao L."/>
            <person name="Hu C.X."/>
            <person name="Zhou Y.K."/>
            <person name="Han B.P."/>
            <person name="Song L.R."/>
            <person name="Shu W.S."/>
        </authorList>
    </citation>
    <scope>NUCLEOTIDE SEQUENCE [LARGE SCALE GENOMIC DNA]</scope>
    <source>
        <strain evidence="1 2">FACHB-1040</strain>
    </source>
</reference>
<gene>
    <name evidence="1" type="ORF">H6F99_14250</name>
</gene>